<dbReference type="Proteomes" id="UP001595975">
    <property type="component" value="Unassembled WGS sequence"/>
</dbReference>
<gene>
    <name evidence="4" type="ORF">ACFP3U_34590</name>
</gene>
<keyword evidence="5" id="KW-1185">Reference proteome</keyword>
<dbReference type="PANTHER" id="PTHR11022">
    <property type="entry name" value="PEPTIDOGLYCAN RECOGNITION PROTEIN"/>
    <property type="match status" value="1"/>
</dbReference>
<evidence type="ECO:0000256" key="2">
    <source>
        <dbReference type="SAM" id="MobiDB-lite"/>
    </source>
</evidence>
<dbReference type="InterPro" id="IPR002502">
    <property type="entry name" value="Amidase_domain"/>
</dbReference>
<organism evidence="4 5">
    <name type="scientific">Kitasatospora misakiensis</name>
    <dbReference type="NCBI Taxonomy" id="67330"/>
    <lineage>
        <taxon>Bacteria</taxon>
        <taxon>Bacillati</taxon>
        <taxon>Actinomycetota</taxon>
        <taxon>Actinomycetes</taxon>
        <taxon>Kitasatosporales</taxon>
        <taxon>Streptomycetaceae</taxon>
        <taxon>Kitasatospora</taxon>
    </lineage>
</organism>
<evidence type="ECO:0000256" key="1">
    <source>
        <dbReference type="ARBA" id="ARBA00007553"/>
    </source>
</evidence>
<feature type="domain" description="Peptidoglycan recognition protein family" evidence="3">
    <location>
        <begin position="205"/>
        <end position="353"/>
    </location>
</feature>
<dbReference type="PANTHER" id="PTHR11022:SF41">
    <property type="entry name" value="PEPTIDOGLYCAN-RECOGNITION PROTEIN LC-RELATED"/>
    <property type="match status" value="1"/>
</dbReference>
<dbReference type="CDD" id="cd06583">
    <property type="entry name" value="PGRP"/>
    <property type="match status" value="1"/>
</dbReference>
<dbReference type="InterPro" id="IPR006619">
    <property type="entry name" value="PGRP_domain_met/bac"/>
</dbReference>
<sequence length="409" mass="42210">MRISHGISHRVSRPARRGRPPAVLLAVCAAVLTLPPTPAGARAVGVPTDRAVWRSSAGGGSVTSVPLARTPTGGGVLPPRTVRRFDLLGVGWDGPARALAGGTVRVRTRDAATGAWSGWRELDADGEDGPDPVAAGRGPRGATAPLWTGPSDGVAVEVTPGPAGPPPGLRVELVDPGGGARSTGPRTLPAEPADGRRIGHQAPRPEIVTRAGWGADESIREPDLAYTGPVRVVFVHHTATATAYECADAPRLIRAVYQYHVQGNGWRDLGYNFLVDRCGTVYEGRAGGTDLPVHGAHTLGFNTDSAGVAAIGTYVTDQPPPALLTGVTRIAAWKLGLTDQDAGGSTTLVSSSDGSRYPAGTAATFQAVSGHRDAFNTECPGTVLYARLPELRAEAALLQGRGAPDPLTP</sequence>
<dbReference type="InterPro" id="IPR036505">
    <property type="entry name" value="Amidase/PGRP_sf"/>
</dbReference>
<evidence type="ECO:0000313" key="4">
    <source>
        <dbReference type="EMBL" id="MFC5668081.1"/>
    </source>
</evidence>
<dbReference type="Pfam" id="PF01510">
    <property type="entry name" value="Amidase_2"/>
    <property type="match status" value="1"/>
</dbReference>
<dbReference type="InterPro" id="IPR015510">
    <property type="entry name" value="PGRP"/>
</dbReference>
<comment type="similarity">
    <text evidence="1">Belongs to the N-acetylmuramoyl-L-alanine amidase 2 family.</text>
</comment>
<evidence type="ECO:0000259" key="3">
    <source>
        <dbReference type="SMART" id="SM00701"/>
    </source>
</evidence>
<feature type="region of interest" description="Disordered" evidence="2">
    <location>
        <begin position="178"/>
        <end position="199"/>
    </location>
</feature>
<reference evidence="5" key="1">
    <citation type="journal article" date="2019" name="Int. J. Syst. Evol. Microbiol.">
        <title>The Global Catalogue of Microorganisms (GCM) 10K type strain sequencing project: providing services to taxonomists for standard genome sequencing and annotation.</title>
        <authorList>
            <consortium name="The Broad Institute Genomics Platform"/>
            <consortium name="The Broad Institute Genome Sequencing Center for Infectious Disease"/>
            <person name="Wu L."/>
            <person name="Ma J."/>
        </authorList>
    </citation>
    <scope>NUCLEOTIDE SEQUENCE [LARGE SCALE GENOMIC DNA]</scope>
    <source>
        <strain evidence="5">CGMCC 4.1437</strain>
    </source>
</reference>
<dbReference type="Gene3D" id="3.40.80.10">
    <property type="entry name" value="Peptidoglycan recognition protein-like"/>
    <property type="match status" value="1"/>
</dbReference>
<dbReference type="EMBL" id="JBHSOF010000079">
    <property type="protein sequence ID" value="MFC5668081.1"/>
    <property type="molecule type" value="Genomic_DNA"/>
</dbReference>
<dbReference type="RefSeq" id="WP_380229729.1">
    <property type="nucleotide sequence ID" value="NZ_JBHSOF010000079.1"/>
</dbReference>
<protein>
    <submittedName>
        <fullName evidence="4">Peptidoglycan recognition protein</fullName>
    </submittedName>
</protein>
<dbReference type="SMART" id="SM00701">
    <property type="entry name" value="PGRP"/>
    <property type="match status" value="1"/>
</dbReference>
<feature type="region of interest" description="Disordered" evidence="2">
    <location>
        <begin position="55"/>
        <end position="75"/>
    </location>
</feature>
<dbReference type="SUPFAM" id="SSF55846">
    <property type="entry name" value="N-acetylmuramoyl-L-alanine amidase-like"/>
    <property type="match status" value="1"/>
</dbReference>
<accession>A0ABW0XG62</accession>
<evidence type="ECO:0000313" key="5">
    <source>
        <dbReference type="Proteomes" id="UP001595975"/>
    </source>
</evidence>
<proteinExistence type="inferred from homology"/>
<comment type="caution">
    <text evidence="4">The sequence shown here is derived from an EMBL/GenBank/DDBJ whole genome shotgun (WGS) entry which is preliminary data.</text>
</comment>
<name>A0ABW0XG62_9ACTN</name>